<sequence length="81" mass="8805">MHKECVDKWLKINASCPLCKSEIGDNLLSTISGTIATATATIFSSLSGANVNQQRGNGKNMKDTFELFHKLSLVCLMGLKM</sequence>
<comment type="caution">
    <text evidence="1">The sequence shown here is derived from an EMBL/GenBank/DDBJ whole genome shotgun (WGS) entry which is preliminary data.</text>
</comment>
<dbReference type="Proteomes" id="UP001472677">
    <property type="component" value="Unassembled WGS sequence"/>
</dbReference>
<reference evidence="1 2" key="1">
    <citation type="journal article" date="2024" name="G3 (Bethesda)">
        <title>Genome assembly of Hibiscus sabdariffa L. provides insights into metabolisms of medicinal natural products.</title>
        <authorList>
            <person name="Kim T."/>
        </authorList>
    </citation>
    <scope>NUCLEOTIDE SEQUENCE [LARGE SCALE GENOMIC DNA]</scope>
    <source>
        <strain evidence="1">TK-2024</strain>
        <tissue evidence="1">Old leaves</tissue>
    </source>
</reference>
<keyword evidence="2" id="KW-1185">Reference proteome</keyword>
<protein>
    <recommendedName>
        <fullName evidence="3">RING-type domain-containing protein</fullName>
    </recommendedName>
</protein>
<organism evidence="1 2">
    <name type="scientific">Hibiscus sabdariffa</name>
    <name type="common">roselle</name>
    <dbReference type="NCBI Taxonomy" id="183260"/>
    <lineage>
        <taxon>Eukaryota</taxon>
        <taxon>Viridiplantae</taxon>
        <taxon>Streptophyta</taxon>
        <taxon>Embryophyta</taxon>
        <taxon>Tracheophyta</taxon>
        <taxon>Spermatophyta</taxon>
        <taxon>Magnoliopsida</taxon>
        <taxon>eudicotyledons</taxon>
        <taxon>Gunneridae</taxon>
        <taxon>Pentapetalae</taxon>
        <taxon>rosids</taxon>
        <taxon>malvids</taxon>
        <taxon>Malvales</taxon>
        <taxon>Malvaceae</taxon>
        <taxon>Malvoideae</taxon>
        <taxon>Hibiscus</taxon>
    </lineage>
</organism>
<dbReference type="InterPro" id="IPR013083">
    <property type="entry name" value="Znf_RING/FYVE/PHD"/>
</dbReference>
<dbReference type="EMBL" id="JBBPBM010000193">
    <property type="protein sequence ID" value="KAK8501298.1"/>
    <property type="molecule type" value="Genomic_DNA"/>
</dbReference>
<dbReference type="Gene3D" id="3.30.40.10">
    <property type="entry name" value="Zinc/RING finger domain, C3HC4 (zinc finger)"/>
    <property type="match status" value="1"/>
</dbReference>
<accession>A0ABR2B537</accession>
<name>A0ABR2B537_9ROSI</name>
<evidence type="ECO:0008006" key="3">
    <source>
        <dbReference type="Google" id="ProtNLM"/>
    </source>
</evidence>
<dbReference type="SUPFAM" id="SSF57850">
    <property type="entry name" value="RING/U-box"/>
    <property type="match status" value="1"/>
</dbReference>
<evidence type="ECO:0000313" key="2">
    <source>
        <dbReference type="Proteomes" id="UP001472677"/>
    </source>
</evidence>
<gene>
    <name evidence="1" type="ORF">V6N12_008316</name>
</gene>
<evidence type="ECO:0000313" key="1">
    <source>
        <dbReference type="EMBL" id="KAK8501298.1"/>
    </source>
</evidence>
<proteinExistence type="predicted"/>